<dbReference type="GO" id="GO:0071949">
    <property type="term" value="F:FAD binding"/>
    <property type="evidence" value="ECO:0007669"/>
    <property type="project" value="InterPro"/>
</dbReference>
<keyword evidence="6" id="KW-1185">Reference proteome</keyword>
<dbReference type="PANTHER" id="PTHR46720">
    <property type="entry name" value="HYDROXYLASE, PUTATIVE (AFU_ORTHOLOGUE AFUA_3G01460)-RELATED"/>
    <property type="match status" value="1"/>
</dbReference>
<dbReference type="Pfam" id="PF01494">
    <property type="entry name" value="FAD_binding_3"/>
    <property type="match status" value="1"/>
</dbReference>
<evidence type="ECO:0000313" key="6">
    <source>
        <dbReference type="Proteomes" id="UP000443090"/>
    </source>
</evidence>
<dbReference type="GO" id="GO:0044550">
    <property type="term" value="P:secondary metabolite biosynthetic process"/>
    <property type="evidence" value="ECO:0007669"/>
    <property type="project" value="TreeGrafter"/>
</dbReference>
<protein>
    <submittedName>
        <fullName evidence="5">FAD-dependent urate hydroxylase</fullName>
    </submittedName>
</protein>
<dbReference type="Gene3D" id="3.50.50.60">
    <property type="entry name" value="FAD/NAD(P)-binding domain"/>
    <property type="match status" value="1"/>
</dbReference>
<keyword evidence="3" id="KW-0560">Oxidoreductase</keyword>
<dbReference type="Proteomes" id="UP000443090">
    <property type="component" value="Unassembled WGS sequence"/>
</dbReference>
<evidence type="ECO:0000256" key="2">
    <source>
        <dbReference type="ARBA" id="ARBA00022827"/>
    </source>
</evidence>
<proteinExistence type="predicted"/>
<evidence type="ECO:0000259" key="4">
    <source>
        <dbReference type="Pfam" id="PF01494"/>
    </source>
</evidence>
<dbReference type="FunFam" id="3.50.50.60:FF:000156">
    <property type="entry name" value="Salicylate hydroxylase, putative"/>
    <property type="match status" value="1"/>
</dbReference>
<evidence type="ECO:0000256" key="1">
    <source>
        <dbReference type="ARBA" id="ARBA00022630"/>
    </source>
</evidence>
<dbReference type="InterPro" id="IPR051104">
    <property type="entry name" value="FAD_monoxygenase"/>
</dbReference>
<comment type="caution">
    <text evidence="5">The sequence shown here is derived from an EMBL/GenBank/DDBJ whole genome shotgun (WGS) entry which is preliminary data.</text>
</comment>
<dbReference type="OrthoDB" id="16820at2759"/>
<accession>A0A8H8UEU5</accession>
<dbReference type="EMBL" id="QGMI01000188">
    <property type="protein sequence ID" value="TVY45564.1"/>
    <property type="molecule type" value="Genomic_DNA"/>
</dbReference>
<dbReference type="PRINTS" id="PR00420">
    <property type="entry name" value="RNGMNOXGNASE"/>
</dbReference>
<dbReference type="AlphaFoldDB" id="A0A8H8UEU5"/>
<dbReference type="PANTHER" id="PTHR46720:SF1">
    <property type="entry name" value="HYDROXYLASE, PUTATIVE (AFU_ORTHOLOGUE AFUA_8G06050)-RELATED"/>
    <property type="match status" value="1"/>
</dbReference>
<keyword evidence="1" id="KW-0285">Flavoprotein</keyword>
<reference evidence="5 6" key="1">
    <citation type="submission" date="2018-05" db="EMBL/GenBank/DDBJ databases">
        <title>Genome sequencing and assembly of the regulated plant pathogen Lachnellula willkommii and related sister species for the development of diagnostic species identification markers.</title>
        <authorList>
            <person name="Giroux E."/>
            <person name="Bilodeau G."/>
        </authorList>
    </citation>
    <scope>NUCLEOTIDE SEQUENCE [LARGE SCALE GENOMIC DNA]</scope>
    <source>
        <strain evidence="5 6">CBS 160.35</strain>
    </source>
</reference>
<organism evidence="5 6">
    <name type="scientific">Lachnellula occidentalis</name>
    <dbReference type="NCBI Taxonomy" id="215460"/>
    <lineage>
        <taxon>Eukaryota</taxon>
        <taxon>Fungi</taxon>
        <taxon>Dikarya</taxon>
        <taxon>Ascomycota</taxon>
        <taxon>Pezizomycotina</taxon>
        <taxon>Leotiomycetes</taxon>
        <taxon>Helotiales</taxon>
        <taxon>Lachnaceae</taxon>
        <taxon>Lachnellula</taxon>
    </lineage>
</organism>
<evidence type="ECO:0000256" key="3">
    <source>
        <dbReference type="ARBA" id="ARBA00023002"/>
    </source>
</evidence>
<feature type="domain" description="FAD-binding" evidence="4">
    <location>
        <begin position="97"/>
        <end position="447"/>
    </location>
</feature>
<evidence type="ECO:0000313" key="5">
    <source>
        <dbReference type="EMBL" id="TVY45564.1"/>
    </source>
</evidence>
<dbReference type="InterPro" id="IPR002938">
    <property type="entry name" value="FAD-bd"/>
</dbReference>
<dbReference type="SUPFAM" id="SSF51905">
    <property type="entry name" value="FAD/NAD(P)-binding domain"/>
    <property type="match status" value="1"/>
</dbReference>
<dbReference type="GO" id="GO:0016491">
    <property type="term" value="F:oxidoreductase activity"/>
    <property type="evidence" value="ECO:0007669"/>
    <property type="project" value="UniProtKB-KW"/>
</dbReference>
<gene>
    <name evidence="5" type="primary">hpxO_0</name>
    <name evidence="5" type="ORF">LOCC1_G004028</name>
</gene>
<name>A0A8H8UEU5_9HELO</name>
<sequence length="499" mass="55926">MNLPQDWHGELYGTDVVEWFMLVETLGWVISSLALDDHGSNSSAVILGLKYKWCGSHESGRLECLFIFFCDLHRIRFAAHISAPSLDPKSDNMAPLQIAIIGSGLSGLSLALALHQQNIPCTIYESRPAPLNIGGAVMLSPNALKILDALGIYERVRAKGYNFETLEYKNGSGELLEVYEFGSKEKYGYKALRIYRTVLIDEFLAMLKERDINIVFGKKFTKVVAETEKDVTWEFQDGSIQSADILVGADGIHSTVRRYLYPDLVPAFTGMAGVTAAVPTKQLKIPTGYHIPVTIITPNGGFVIAPQEVDGSEVLIGKQKRMGEGFDRAGWERYTADKASLVEFLQEGAENFPEMVQNAVSQIPHDKINVWPFYVVPKLENWASEKRHVVILGDAAHAIPPSAGQGINQAFEDVYMFALLLGQADKVGMQDALSFWQEYRQKRIAKVMWLNRQTDLRRMPKEARMPGETIEEIELSWLYLPNFKDDVESWISGKLEKSN</sequence>
<keyword evidence="2" id="KW-0274">FAD</keyword>
<dbReference type="InterPro" id="IPR036188">
    <property type="entry name" value="FAD/NAD-bd_sf"/>
</dbReference>